<reference evidence="10" key="1">
    <citation type="journal article" date="2019" name="Int. J. Syst. Evol. Microbiol.">
        <title>The Global Catalogue of Microorganisms (GCM) 10K type strain sequencing project: providing services to taxonomists for standard genome sequencing and annotation.</title>
        <authorList>
            <consortium name="The Broad Institute Genomics Platform"/>
            <consortium name="The Broad Institute Genome Sequencing Center for Infectious Disease"/>
            <person name="Wu L."/>
            <person name="Ma J."/>
        </authorList>
    </citation>
    <scope>NUCLEOTIDE SEQUENCE [LARGE SCALE GENOMIC DNA]</scope>
    <source>
        <strain evidence="10">JCM 17543</strain>
    </source>
</reference>
<feature type="transmembrane region" description="Helical" evidence="7">
    <location>
        <begin position="274"/>
        <end position="300"/>
    </location>
</feature>
<feature type="transmembrane region" description="Helical" evidence="7">
    <location>
        <begin position="235"/>
        <end position="254"/>
    </location>
</feature>
<evidence type="ECO:0000256" key="4">
    <source>
        <dbReference type="ARBA" id="ARBA00022692"/>
    </source>
</evidence>
<dbReference type="PRINTS" id="PR01036">
    <property type="entry name" value="TCRTETB"/>
</dbReference>
<dbReference type="Gene3D" id="1.20.1250.20">
    <property type="entry name" value="MFS general substrate transporter like domains"/>
    <property type="match status" value="1"/>
</dbReference>
<organism evidence="9 10">
    <name type="scientific">Sphingomonas limnosediminicola</name>
    <dbReference type="NCBI Taxonomy" id="940133"/>
    <lineage>
        <taxon>Bacteria</taxon>
        <taxon>Pseudomonadati</taxon>
        <taxon>Pseudomonadota</taxon>
        <taxon>Alphaproteobacteria</taxon>
        <taxon>Sphingomonadales</taxon>
        <taxon>Sphingomonadaceae</taxon>
        <taxon>Sphingomonas</taxon>
    </lineage>
</organism>
<accession>A0ABP7KSL4</accession>
<protein>
    <submittedName>
        <fullName evidence="9">MFS transporter</fullName>
    </submittedName>
</protein>
<sequence length="472" mass="48951">MNVQQVQAPLPQSADGLPKPRRYWSAVAIWLALAMAVLDGSIANVALPTIAHEIGASAATSVWIVNAYQLTITILLLPLAALGDRIGYRKVYIPGLAFFTLGSVGCAMAQGLETLILARVFQGIGAACIMSMNAALVRATYPAKMLGRGIGYNALVLSMSAAAGPTLAAIILSVASWPWLFLINLPIGIAAIAVGMRSLPHVEGHGHPFDWLAALLSAAMMGCTVFGAETFTRESFGIGVALVAIGVGSGALLVRHEWGNPAPLFPVDLLKIRIFSMSIATSTVSFAAQMLAFVTLPFLFQSVLGRTAFETGLLMTPWPLALGVVAPIAGRLADKVRAGLIGAIGLTIFAFGLFMLSRLGTEPSTLDIIWRMAICGIGFGLFQSPNNRTIVSAAPRSRSGAAGGMLATARLLGQTTGAVAVGAAFHLAGVRVGPGLLAASAVAAVIAAGLSLMRLRSPRTTHRPEAGAPLLD</sequence>
<keyword evidence="2" id="KW-0813">Transport</keyword>
<evidence type="ECO:0000259" key="8">
    <source>
        <dbReference type="PROSITE" id="PS50850"/>
    </source>
</evidence>
<dbReference type="RefSeq" id="WP_344697890.1">
    <property type="nucleotide sequence ID" value="NZ_BAABBM010000001.1"/>
</dbReference>
<keyword evidence="5 7" id="KW-1133">Transmembrane helix</keyword>
<dbReference type="PANTHER" id="PTHR42718:SF46">
    <property type="entry name" value="BLR6921 PROTEIN"/>
    <property type="match status" value="1"/>
</dbReference>
<evidence type="ECO:0000256" key="1">
    <source>
        <dbReference type="ARBA" id="ARBA00004651"/>
    </source>
</evidence>
<dbReference type="InterPro" id="IPR011701">
    <property type="entry name" value="MFS"/>
</dbReference>
<dbReference type="Proteomes" id="UP001500827">
    <property type="component" value="Unassembled WGS sequence"/>
</dbReference>
<comment type="subcellular location">
    <subcellularLocation>
        <location evidence="1">Cell membrane</location>
        <topology evidence="1">Multi-pass membrane protein</topology>
    </subcellularLocation>
</comment>
<dbReference type="InterPro" id="IPR036259">
    <property type="entry name" value="MFS_trans_sf"/>
</dbReference>
<name>A0ABP7KSL4_9SPHN</name>
<evidence type="ECO:0000256" key="3">
    <source>
        <dbReference type="ARBA" id="ARBA00022475"/>
    </source>
</evidence>
<evidence type="ECO:0000256" key="7">
    <source>
        <dbReference type="SAM" id="Phobius"/>
    </source>
</evidence>
<feature type="transmembrane region" description="Helical" evidence="7">
    <location>
        <begin position="312"/>
        <end position="329"/>
    </location>
</feature>
<dbReference type="EMBL" id="BAABBM010000001">
    <property type="protein sequence ID" value="GAA3886973.1"/>
    <property type="molecule type" value="Genomic_DNA"/>
</dbReference>
<feature type="transmembrane region" description="Helical" evidence="7">
    <location>
        <begin position="336"/>
        <end position="356"/>
    </location>
</feature>
<dbReference type="Pfam" id="PF07690">
    <property type="entry name" value="MFS_1"/>
    <property type="match status" value="1"/>
</dbReference>
<feature type="transmembrane region" description="Helical" evidence="7">
    <location>
        <begin position="177"/>
        <end position="199"/>
    </location>
</feature>
<evidence type="ECO:0000313" key="9">
    <source>
        <dbReference type="EMBL" id="GAA3886973.1"/>
    </source>
</evidence>
<proteinExistence type="predicted"/>
<dbReference type="PROSITE" id="PS50850">
    <property type="entry name" value="MFS"/>
    <property type="match status" value="1"/>
</dbReference>
<gene>
    <name evidence="9" type="ORF">GCM10022276_02630</name>
</gene>
<evidence type="ECO:0000313" key="10">
    <source>
        <dbReference type="Proteomes" id="UP001500827"/>
    </source>
</evidence>
<keyword evidence="4 7" id="KW-0812">Transmembrane</keyword>
<feature type="domain" description="Major facilitator superfamily (MFS) profile" evidence="8">
    <location>
        <begin position="25"/>
        <end position="459"/>
    </location>
</feature>
<evidence type="ECO:0000256" key="2">
    <source>
        <dbReference type="ARBA" id="ARBA00022448"/>
    </source>
</evidence>
<evidence type="ECO:0000256" key="6">
    <source>
        <dbReference type="ARBA" id="ARBA00023136"/>
    </source>
</evidence>
<dbReference type="PANTHER" id="PTHR42718">
    <property type="entry name" value="MAJOR FACILITATOR SUPERFAMILY MULTIDRUG TRANSPORTER MFSC"/>
    <property type="match status" value="1"/>
</dbReference>
<feature type="transmembrane region" description="Helical" evidence="7">
    <location>
        <begin position="54"/>
        <end position="79"/>
    </location>
</feature>
<feature type="transmembrane region" description="Helical" evidence="7">
    <location>
        <begin position="211"/>
        <end position="229"/>
    </location>
</feature>
<feature type="transmembrane region" description="Helical" evidence="7">
    <location>
        <begin position="116"/>
        <end position="137"/>
    </location>
</feature>
<dbReference type="Gene3D" id="1.20.1720.10">
    <property type="entry name" value="Multidrug resistance protein D"/>
    <property type="match status" value="1"/>
</dbReference>
<dbReference type="CDD" id="cd17321">
    <property type="entry name" value="MFS_MMR_MDR_like"/>
    <property type="match status" value="1"/>
</dbReference>
<keyword evidence="10" id="KW-1185">Reference proteome</keyword>
<keyword evidence="6 7" id="KW-0472">Membrane</keyword>
<keyword evidence="3" id="KW-1003">Cell membrane</keyword>
<comment type="caution">
    <text evidence="9">The sequence shown here is derived from an EMBL/GenBank/DDBJ whole genome shotgun (WGS) entry which is preliminary data.</text>
</comment>
<dbReference type="InterPro" id="IPR020846">
    <property type="entry name" value="MFS_dom"/>
</dbReference>
<feature type="transmembrane region" description="Helical" evidence="7">
    <location>
        <begin position="149"/>
        <end position="171"/>
    </location>
</feature>
<evidence type="ECO:0000256" key="5">
    <source>
        <dbReference type="ARBA" id="ARBA00022989"/>
    </source>
</evidence>
<dbReference type="SUPFAM" id="SSF103473">
    <property type="entry name" value="MFS general substrate transporter"/>
    <property type="match status" value="1"/>
</dbReference>
<feature type="transmembrane region" description="Helical" evidence="7">
    <location>
        <begin position="435"/>
        <end position="453"/>
    </location>
</feature>
<feature type="transmembrane region" description="Helical" evidence="7">
    <location>
        <begin position="91"/>
        <end position="110"/>
    </location>
</feature>
<feature type="transmembrane region" description="Helical" evidence="7">
    <location>
        <begin position="23"/>
        <end position="42"/>
    </location>
</feature>